<evidence type="ECO:0000313" key="6">
    <source>
        <dbReference type="Proteomes" id="UP000007797"/>
    </source>
</evidence>
<proteinExistence type="inferred from homology"/>
<dbReference type="GO" id="GO:0048039">
    <property type="term" value="F:ubiquinone binding"/>
    <property type="evidence" value="ECO:0007669"/>
    <property type="project" value="InterPro"/>
</dbReference>
<dbReference type="InterPro" id="IPR044996">
    <property type="entry name" value="COQ10-like"/>
</dbReference>
<reference evidence="6" key="1">
    <citation type="journal article" date="2011" name="Genome Res.">
        <title>Phylogeny-wide analysis of social amoeba genomes highlights ancient origins for complex intercellular communication.</title>
        <authorList>
            <person name="Heidel A.J."/>
            <person name="Lawal H.M."/>
            <person name="Felder M."/>
            <person name="Schilde C."/>
            <person name="Helps N.R."/>
            <person name="Tunggal B."/>
            <person name="Rivero F."/>
            <person name="John U."/>
            <person name="Schleicher M."/>
            <person name="Eichinger L."/>
            <person name="Platzer M."/>
            <person name="Noegel A.A."/>
            <person name="Schaap P."/>
            <person name="Gloeckner G."/>
        </authorList>
    </citation>
    <scope>NUCLEOTIDE SEQUENCE [LARGE SCALE GENOMIC DNA]</scope>
    <source>
        <strain evidence="6">SH3</strain>
    </source>
</reference>
<dbReference type="OrthoDB" id="292693at2759"/>
<sequence>MIKSLSSKWMLISTAARQQTTTSSLASCKKRCISSFSYNTNNNKNNSYINTTTTTNLNYRNTTLNINNIILSTTPLQSTTVSSSSNYQQKRNIFGVFTQTPDQVHKSLSKTLKYTPEQVYNVVSKVQEYRDFLPFCIDSRITKIVTPGKCFEAILTVGAGAVNESYTSKVTLDHLTYINASSIDSTIFHNLSFTWRFKTGPSTDTCTVDCQLDYQFKSSLHSTMMDQFFANSLESMITAFDKRCDQLYHNNNKGRR</sequence>
<dbReference type="PROSITE" id="PS51257">
    <property type="entry name" value="PROKAR_LIPOPROTEIN"/>
    <property type="match status" value="1"/>
</dbReference>
<dbReference type="SUPFAM" id="SSF55961">
    <property type="entry name" value="Bet v1-like"/>
    <property type="match status" value="1"/>
</dbReference>
<dbReference type="Proteomes" id="UP000007797">
    <property type="component" value="Unassembled WGS sequence"/>
</dbReference>
<evidence type="ECO:0000256" key="2">
    <source>
        <dbReference type="ARBA" id="ARBA00011814"/>
    </source>
</evidence>
<evidence type="ECO:0000256" key="3">
    <source>
        <dbReference type="ARBA" id="ARBA00024947"/>
    </source>
</evidence>
<dbReference type="GeneID" id="14870517"/>
<evidence type="ECO:0000256" key="1">
    <source>
        <dbReference type="ARBA" id="ARBA00006885"/>
    </source>
</evidence>
<dbReference type="InterPro" id="IPR023393">
    <property type="entry name" value="START-like_dom_sf"/>
</dbReference>
<keyword evidence="6" id="KW-1185">Reference proteome</keyword>
<organism evidence="5 6">
    <name type="scientific">Cavenderia fasciculata</name>
    <name type="common">Slime mold</name>
    <name type="synonym">Dictyostelium fasciculatum</name>
    <dbReference type="NCBI Taxonomy" id="261658"/>
    <lineage>
        <taxon>Eukaryota</taxon>
        <taxon>Amoebozoa</taxon>
        <taxon>Evosea</taxon>
        <taxon>Eumycetozoa</taxon>
        <taxon>Dictyostelia</taxon>
        <taxon>Acytosteliales</taxon>
        <taxon>Cavenderiaceae</taxon>
        <taxon>Cavenderia</taxon>
    </lineage>
</organism>
<dbReference type="CDD" id="cd07813">
    <property type="entry name" value="COQ10p_like"/>
    <property type="match status" value="1"/>
</dbReference>
<dbReference type="RefSeq" id="XP_004366367.1">
    <property type="nucleotide sequence ID" value="XM_004366310.1"/>
</dbReference>
<dbReference type="STRING" id="1054147.F4Q0W2"/>
<accession>F4Q0W2</accession>
<feature type="domain" description="Coenzyme Q-binding protein COQ10 START" evidence="4">
    <location>
        <begin position="113"/>
        <end position="240"/>
    </location>
</feature>
<comment type="function">
    <text evidence="3">Required for the function of coenzyme Q in the respiratory chain. May serve as a chaperone or may be involved in the transport of Q6 from its site of synthesis to the catalytic sites of the respiratory complexes.</text>
</comment>
<dbReference type="AlphaFoldDB" id="F4Q0W2"/>
<dbReference type="Pfam" id="PF03364">
    <property type="entry name" value="Polyketide_cyc"/>
    <property type="match status" value="1"/>
</dbReference>
<dbReference type="GO" id="GO:0045333">
    <property type="term" value="P:cellular respiration"/>
    <property type="evidence" value="ECO:0007669"/>
    <property type="project" value="InterPro"/>
</dbReference>
<dbReference type="Gene3D" id="3.30.530.20">
    <property type="match status" value="1"/>
</dbReference>
<dbReference type="GO" id="GO:0005739">
    <property type="term" value="C:mitochondrion"/>
    <property type="evidence" value="ECO:0007669"/>
    <property type="project" value="TreeGrafter"/>
</dbReference>
<dbReference type="EMBL" id="GL883018">
    <property type="protein sequence ID" value="EGG18463.1"/>
    <property type="molecule type" value="Genomic_DNA"/>
</dbReference>
<evidence type="ECO:0000313" key="5">
    <source>
        <dbReference type="EMBL" id="EGG18463.1"/>
    </source>
</evidence>
<protein>
    <submittedName>
        <fullName evidence="5">Coenzyme Q-binding protein</fullName>
    </submittedName>
</protein>
<dbReference type="OMA" id="CKKRCIS"/>
<name>F4Q0W2_CACFS</name>
<dbReference type="KEGG" id="dfa:DFA_03957"/>
<dbReference type="InterPro" id="IPR005031">
    <property type="entry name" value="COQ10_START"/>
</dbReference>
<dbReference type="PANTHER" id="PTHR12901">
    <property type="entry name" value="SPERM PROTEIN HOMOLOG"/>
    <property type="match status" value="1"/>
</dbReference>
<gene>
    <name evidence="5" type="primary">coq10-2</name>
    <name evidence="5" type="ORF">DFA_03957</name>
</gene>
<evidence type="ECO:0000259" key="4">
    <source>
        <dbReference type="Pfam" id="PF03364"/>
    </source>
</evidence>
<comment type="similarity">
    <text evidence="1">Belongs to the COQ10 family.</text>
</comment>
<comment type="subunit">
    <text evidence="2">Interacts with coenzyme Q.</text>
</comment>
<dbReference type="PANTHER" id="PTHR12901:SF10">
    <property type="entry name" value="COENZYME Q-BINDING PROTEIN COQ10, MITOCHONDRIAL"/>
    <property type="match status" value="1"/>
</dbReference>